<reference evidence="2" key="1">
    <citation type="journal article" date="2013" name="Genome Biol. Evol.">
        <title>The genome sequence of Streptomyces lividans 66 reveals a novel tRNA-dependent peptide biosynthetic system within a metal-related genomic island.</title>
        <authorList>
            <person name="Cruz-Morales P."/>
            <person name="Vijgenboom E."/>
            <person name="Iruegas-Bocardo F."/>
            <person name="Girard G."/>
            <person name="Yanez-Guerra L.A."/>
            <person name="Ramos-Aboites H.E."/>
            <person name="Pernodet J.L."/>
            <person name="Anne J."/>
            <person name="van Wezel G.P."/>
            <person name="Barona-Gomez F."/>
        </authorList>
    </citation>
    <scope>NUCLEOTIDE SEQUENCE [LARGE SCALE GENOMIC DNA]</scope>
    <source>
        <strain evidence="2">1326</strain>
    </source>
</reference>
<dbReference type="Proteomes" id="UP000014062">
    <property type="component" value="Chromosome"/>
</dbReference>
<protein>
    <submittedName>
        <fullName evidence="1">Uncharacterized protein</fullName>
    </submittedName>
</protein>
<evidence type="ECO:0000313" key="1">
    <source>
        <dbReference type="EMBL" id="EOY50953.1"/>
    </source>
</evidence>
<gene>
    <name evidence="1" type="ORF">SLI_6246</name>
</gene>
<dbReference type="AlphaFoldDB" id="A0A7U9HDM9"/>
<sequence>MGRPAGRGFGVLAHERSPFCVPRTGQLPAGARRPRQVIQSLRVAALPGQAGPPDG</sequence>
<organism evidence="1 2">
    <name type="scientific">Streptomyces lividans 1326</name>
    <dbReference type="NCBI Taxonomy" id="1200984"/>
    <lineage>
        <taxon>Bacteria</taxon>
        <taxon>Bacillati</taxon>
        <taxon>Actinomycetota</taxon>
        <taxon>Actinomycetes</taxon>
        <taxon>Kitasatosporales</taxon>
        <taxon>Streptomycetaceae</taxon>
        <taxon>Streptomyces</taxon>
    </lineage>
</organism>
<proteinExistence type="predicted"/>
<accession>A0A7U9HDM9</accession>
<dbReference type="EMBL" id="CM001889">
    <property type="protein sequence ID" value="EOY50953.1"/>
    <property type="molecule type" value="Genomic_DNA"/>
</dbReference>
<evidence type="ECO:0000313" key="2">
    <source>
        <dbReference type="Proteomes" id="UP000014062"/>
    </source>
</evidence>
<name>A0A7U9HDM9_STRLI</name>